<dbReference type="RefSeq" id="WP_169927269.1">
    <property type="nucleotide sequence ID" value="NZ_CP012333.1"/>
</dbReference>
<proteinExistence type="predicted"/>
<name>A0A0K1PLU9_9BACT</name>
<organism evidence="1 2">
    <name type="scientific">Labilithrix luteola</name>
    <dbReference type="NCBI Taxonomy" id="1391654"/>
    <lineage>
        <taxon>Bacteria</taxon>
        <taxon>Pseudomonadati</taxon>
        <taxon>Myxococcota</taxon>
        <taxon>Polyangia</taxon>
        <taxon>Polyangiales</taxon>
        <taxon>Labilitrichaceae</taxon>
        <taxon>Labilithrix</taxon>
    </lineage>
</organism>
<dbReference type="Pfam" id="PF10118">
    <property type="entry name" value="Metal_hydrol"/>
    <property type="match status" value="1"/>
</dbReference>
<dbReference type="PATRIC" id="fig|1391654.3.peg.1179"/>
<gene>
    <name evidence="1" type="ORF">AKJ09_01161</name>
</gene>
<dbReference type="STRING" id="1391654.AKJ09_01161"/>
<keyword evidence="2" id="KW-1185">Reference proteome</keyword>
<dbReference type="PANTHER" id="PTHR39456:SF1">
    <property type="entry name" value="METAL-DEPENDENT HYDROLASE"/>
    <property type="match status" value="1"/>
</dbReference>
<dbReference type="EMBL" id="CP012333">
    <property type="protein sequence ID" value="AKU94497.1"/>
    <property type="molecule type" value="Genomic_DNA"/>
</dbReference>
<reference evidence="1 2" key="1">
    <citation type="submission" date="2015-08" db="EMBL/GenBank/DDBJ databases">
        <authorList>
            <person name="Babu N.S."/>
            <person name="Beckwith C.J."/>
            <person name="Beseler K.G."/>
            <person name="Brison A."/>
            <person name="Carone J.V."/>
            <person name="Caskin T.P."/>
            <person name="Diamond M."/>
            <person name="Durham M.E."/>
            <person name="Foxe J.M."/>
            <person name="Go M."/>
            <person name="Henderson B.A."/>
            <person name="Jones I.B."/>
            <person name="McGettigan J.A."/>
            <person name="Micheletti S.J."/>
            <person name="Nasrallah M.E."/>
            <person name="Ortiz D."/>
            <person name="Piller C.R."/>
            <person name="Privatt S.R."/>
            <person name="Schneider S.L."/>
            <person name="Sharp S."/>
            <person name="Smith T.C."/>
            <person name="Stanton J.D."/>
            <person name="Ullery H.E."/>
            <person name="Wilson R.J."/>
            <person name="Serrano M.G."/>
            <person name="Buck G."/>
            <person name="Lee V."/>
            <person name="Wang Y."/>
            <person name="Carvalho R."/>
            <person name="Voegtly L."/>
            <person name="Shi R."/>
            <person name="Duckworth R."/>
            <person name="Johnson A."/>
            <person name="Loviza R."/>
            <person name="Walstead R."/>
            <person name="Shah Z."/>
            <person name="Kiflezghi M."/>
            <person name="Wade K."/>
            <person name="Ball S.L."/>
            <person name="Bradley K.W."/>
            <person name="Asai D.J."/>
            <person name="Bowman C.A."/>
            <person name="Russell D.A."/>
            <person name="Pope W.H."/>
            <person name="Jacobs-Sera D."/>
            <person name="Hendrix R.W."/>
            <person name="Hatfull G.F."/>
        </authorList>
    </citation>
    <scope>NUCLEOTIDE SEQUENCE [LARGE SCALE GENOMIC DNA]</scope>
    <source>
        <strain evidence="1 2">DSM 27648</strain>
    </source>
</reference>
<evidence type="ECO:0000313" key="2">
    <source>
        <dbReference type="Proteomes" id="UP000064967"/>
    </source>
</evidence>
<dbReference type="InterPro" id="IPR016516">
    <property type="entry name" value="UCP07580"/>
</dbReference>
<sequence length="275" mass="31899">MTALPNVRDVEFDLDGVPRHWNGGRKSVTSFFDALSVFFPVGERFFITSVRAHDRYVTDDSLREAVRAFCNQEGIHGREHTRYNEMLEAQGYPAEALERDVTKLLQRVKKRSPKRVQLAITCALEHYTAIMAHLLLENPEALGHAHPKMAELWRWHAVEESEHKSVPYDVYIAAGAPYYERVSTMVIASLVFWGKVLQHQVKMMRTDGTLFSLREWGQLLRFWFIEPGLFPRMAPLWVKYFRPGFHPNDIDSSHLLQAWLRTQRITDERAAHAPA</sequence>
<dbReference type="KEGG" id="llu:AKJ09_01161"/>
<evidence type="ECO:0008006" key="3">
    <source>
        <dbReference type="Google" id="ProtNLM"/>
    </source>
</evidence>
<dbReference type="AlphaFoldDB" id="A0A0K1PLU9"/>
<dbReference type="PANTHER" id="PTHR39456">
    <property type="entry name" value="METAL-DEPENDENT HYDROLASE"/>
    <property type="match status" value="1"/>
</dbReference>
<dbReference type="PIRSF" id="PIRSF007580">
    <property type="entry name" value="UCP07580"/>
    <property type="match status" value="1"/>
</dbReference>
<dbReference type="Proteomes" id="UP000064967">
    <property type="component" value="Chromosome"/>
</dbReference>
<protein>
    <recommendedName>
        <fullName evidence="3">Metal-dependent hydrolase</fullName>
    </recommendedName>
</protein>
<evidence type="ECO:0000313" key="1">
    <source>
        <dbReference type="EMBL" id="AKU94497.1"/>
    </source>
</evidence>
<accession>A0A0K1PLU9</accession>